<organism evidence="11 12">
    <name type="scientific">Saccharopolyspora spinosa</name>
    <dbReference type="NCBI Taxonomy" id="60894"/>
    <lineage>
        <taxon>Bacteria</taxon>
        <taxon>Bacillati</taxon>
        <taxon>Actinomycetota</taxon>
        <taxon>Actinomycetes</taxon>
        <taxon>Pseudonocardiales</taxon>
        <taxon>Pseudonocardiaceae</taxon>
        <taxon>Saccharopolyspora</taxon>
    </lineage>
</organism>
<keyword evidence="4 8" id="KW-0418">Kinase</keyword>
<dbReference type="CDD" id="cd02020">
    <property type="entry name" value="CMPK"/>
    <property type="match status" value="1"/>
</dbReference>
<dbReference type="InterPro" id="IPR003136">
    <property type="entry name" value="Cytidylate_kin"/>
</dbReference>
<evidence type="ECO:0000256" key="3">
    <source>
        <dbReference type="ARBA" id="ARBA00022741"/>
    </source>
</evidence>
<dbReference type="HAMAP" id="MF_00238">
    <property type="entry name" value="Cytidyl_kinase_type1"/>
    <property type="match status" value="1"/>
</dbReference>
<dbReference type="PANTHER" id="PTHR21299:SF2">
    <property type="entry name" value="CYTIDYLATE KINASE"/>
    <property type="match status" value="1"/>
</dbReference>
<keyword evidence="3 8" id="KW-0547">Nucleotide-binding</keyword>
<dbReference type="EC" id="2.7.4.25" evidence="8"/>
<dbReference type="GO" id="GO:0036431">
    <property type="term" value="F:dCMP kinase activity"/>
    <property type="evidence" value="ECO:0007669"/>
    <property type="project" value="InterPro"/>
</dbReference>
<feature type="binding site" evidence="8">
    <location>
        <begin position="46"/>
        <end position="54"/>
    </location>
    <ligand>
        <name>ATP</name>
        <dbReference type="ChEBI" id="CHEBI:30616"/>
    </ligand>
</feature>
<dbReference type="InterPro" id="IPR027417">
    <property type="entry name" value="P-loop_NTPase"/>
</dbReference>
<keyword evidence="2 8" id="KW-0808">Transferase</keyword>
<proteinExistence type="inferred from homology"/>
<keyword evidence="8" id="KW-0963">Cytoplasm</keyword>
<dbReference type="GO" id="GO:0005829">
    <property type="term" value="C:cytosol"/>
    <property type="evidence" value="ECO:0007669"/>
    <property type="project" value="TreeGrafter"/>
</dbReference>
<protein>
    <recommendedName>
        <fullName evidence="8">Cytidylate kinase</fullName>
        <shortName evidence="8">CK</shortName>
        <ecNumber evidence="8">2.7.4.25</ecNumber>
    </recommendedName>
    <alternativeName>
        <fullName evidence="8">Cytidine monophosphate kinase</fullName>
        <shortName evidence="8">CMP kinase</shortName>
    </alternativeName>
</protein>
<dbReference type="GO" id="GO:0005524">
    <property type="term" value="F:ATP binding"/>
    <property type="evidence" value="ECO:0007669"/>
    <property type="project" value="UniProtKB-UniRule"/>
</dbReference>
<evidence type="ECO:0000313" key="12">
    <source>
        <dbReference type="Proteomes" id="UP000233786"/>
    </source>
</evidence>
<comment type="catalytic activity">
    <reaction evidence="6 8">
        <text>dCMP + ATP = dCDP + ADP</text>
        <dbReference type="Rhea" id="RHEA:25094"/>
        <dbReference type="ChEBI" id="CHEBI:30616"/>
        <dbReference type="ChEBI" id="CHEBI:57566"/>
        <dbReference type="ChEBI" id="CHEBI:58593"/>
        <dbReference type="ChEBI" id="CHEBI:456216"/>
        <dbReference type="EC" id="2.7.4.25"/>
    </reaction>
</comment>
<comment type="catalytic activity">
    <reaction evidence="7 8">
        <text>CMP + ATP = CDP + ADP</text>
        <dbReference type="Rhea" id="RHEA:11600"/>
        <dbReference type="ChEBI" id="CHEBI:30616"/>
        <dbReference type="ChEBI" id="CHEBI:58069"/>
        <dbReference type="ChEBI" id="CHEBI:60377"/>
        <dbReference type="ChEBI" id="CHEBI:456216"/>
        <dbReference type="EC" id="2.7.4.25"/>
    </reaction>
</comment>
<comment type="similarity">
    <text evidence="1 8">Belongs to the cytidylate kinase family. Type 1 subfamily.</text>
</comment>
<evidence type="ECO:0000256" key="7">
    <source>
        <dbReference type="ARBA" id="ARBA00048478"/>
    </source>
</evidence>
<dbReference type="GO" id="GO:0006220">
    <property type="term" value="P:pyrimidine nucleotide metabolic process"/>
    <property type="evidence" value="ECO:0007669"/>
    <property type="project" value="UniProtKB-UniRule"/>
</dbReference>
<evidence type="ECO:0000256" key="8">
    <source>
        <dbReference type="HAMAP-Rule" id="MF_00238"/>
    </source>
</evidence>
<evidence type="ECO:0000256" key="4">
    <source>
        <dbReference type="ARBA" id="ARBA00022777"/>
    </source>
</evidence>
<dbReference type="InterPro" id="IPR011994">
    <property type="entry name" value="Cytidylate_kinase_dom"/>
</dbReference>
<comment type="caution">
    <text evidence="11">The sequence shown here is derived from an EMBL/GenBank/DDBJ whole genome shotgun (WGS) entry which is preliminary data.</text>
</comment>
<evidence type="ECO:0000259" key="10">
    <source>
        <dbReference type="Pfam" id="PF02224"/>
    </source>
</evidence>
<gene>
    <name evidence="8" type="primary">cmk</name>
    <name evidence="11" type="ORF">A8926_3439</name>
</gene>
<comment type="subcellular location">
    <subcellularLocation>
        <location evidence="8">Cytoplasm</location>
    </subcellularLocation>
</comment>
<feature type="domain" description="Cytidylate kinase" evidence="10">
    <location>
        <begin position="42"/>
        <end position="258"/>
    </location>
</feature>
<feature type="region of interest" description="Disordered" evidence="9">
    <location>
        <begin position="195"/>
        <end position="228"/>
    </location>
</feature>
<reference evidence="11" key="1">
    <citation type="submission" date="2017-12" db="EMBL/GenBank/DDBJ databases">
        <title>Sequencing the genomes of 1000 Actinobacteria strains.</title>
        <authorList>
            <person name="Klenk H.-P."/>
        </authorList>
    </citation>
    <scope>NUCLEOTIDE SEQUENCE [LARGE SCALE GENOMIC DNA]</scope>
    <source>
        <strain evidence="11">DSM 44228</strain>
    </source>
</reference>
<accession>A0A2N3XYK7</accession>
<dbReference type="GO" id="GO:0015949">
    <property type="term" value="P:nucleobase-containing small molecule interconversion"/>
    <property type="evidence" value="ECO:0007669"/>
    <property type="project" value="TreeGrafter"/>
</dbReference>
<dbReference type="EMBL" id="PJNB01000001">
    <property type="protein sequence ID" value="PKW15691.1"/>
    <property type="molecule type" value="Genomic_DNA"/>
</dbReference>
<dbReference type="NCBIfam" id="TIGR00017">
    <property type="entry name" value="cmk"/>
    <property type="match status" value="1"/>
</dbReference>
<feature type="compositionally biased region" description="Basic and acidic residues" evidence="9">
    <location>
        <begin position="203"/>
        <end position="228"/>
    </location>
</feature>
<evidence type="ECO:0000256" key="6">
    <source>
        <dbReference type="ARBA" id="ARBA00047615"/>
    </source>
</evidence>
<evidence type="ECO:0000256" key="9">
    <source>
        <dbReference type="SAM" id="MobiDB-lite"/>
    </source>
</evidence>
<dbReference type="GO" id="GO:0036430">
    <property type="term" value="F:CMP kinase activity"/>
    <property type="evidence" value="ECO:0007669"/>
    <property type="project" value="RHEA"/>
</dbReference>
<name>A0A2N3XYK7_SACSN</name>
<dbReference type="Gene3D" id="3.40.50.300">
    <property type="entry name" value="P-loop containing nucleotide triphosphate hydrolases"/>
    <property type="match status" value="1"/>
</dbReference>
<dbReference type="AlphaFoldDB" id="A0A2N3XYK7"/>
<dbReference type="PANTHER" id="PTHR21299">
    <property type="entry name" value="CYTIDYLATE KINASE/PANTOATE-BETA-ALANINE LIGASE"/>
    <property type="match status" value="1"/>
</dbReference>
<sequence>MRLGSAGADQAEWTVGPAGCRADRFRLGKDMHVAHARLLGVVALDGPSGTGKSTVSRKLAFALGATYLDTGAMYRAVTLAVLRAEVDPSDPAAVAGVVRAARLTVGTDPEGPEIFLDGSDVGREIRGPEVTGAVSAVSAVAEVREQLVAHQRKLIGEALVSPGGMVVEGRDIGTVVAPDAGLKVYLTASAHARAQRRTAQDVSEGRAGDLDRTHADVQRRDALDSGRKVAPLRKADDAVELDTTDLGVVEVLTQLRKHVECRGLLVAAERTTP</sequence>
<dbReference type="Pfam" id="PF02224">
    <property type="entry name" value="Cytidylate_kin"/>
    <property type="match status" value="1"/>
</dbReference>
<dbReference type="Proteomes" id="UP000233786">
    <property type="component" value="Unassembled WGS sequence"/>
</dbReference>
<dbReference type="SUPFAM" id="SSF52540">
    <property type="entry name" value="P-loop containing nucleoside triphosphate hydrolases"/>
    <property type="match status" value="1"/>
</dbReference>
<keyword evidence="5 8" id="KW-0067">ATP-binding</keyword>
<evidence type="ECO:0000256" key="1">
    <source>
        <dbReference type="ARBA" id="ARBA00009427"/>
    </source>
</evidence>
<evidence type="ECO:0000313" key="11">
    <source>
        <dbReference type="EMBL" id="PKW15691.1"/>
    </source>
</evidence>
<keyword evidence="12" id="KW-1185">Reference proteome</keyword>
<evidence type="ECO:0000256" key="2">
    <source>
        <dbReference type="ARBA" id="ARBA00022679"/>
    </source>
</evidence>
<dbReference type="STRING" id="994479.GCA_000194155_03779"/>
<evidence type="ECO:0000256" key="5">
    <source>
        <dbReference type="ARBA" id="ARBA00022840"/>
    </source>
</evidence>